<dbReference type="Gene3D" id="1.10.3730.20">
    <property type="match status" value="1"/>
</dbReference>
<comment type="caution">
    <text evidence="4">The sequence shown here is derived from an EMBL/GenBank/DDBJ whole genome shotgun (WGS) entry which is preliminary data.</text>
</comment>
<dbReference type="RefSeq" id="WP_160200746.1">
    <property type="nucleotide sequence ID" value="NZ_QXWK01000002.1"/>
</dbReference>
<feature type="transmembrane region" description="Helical" evidence="2">
    <location>
        <begin position="66"/>
        <end position="86"/>
    </location>
</feature>
<dbReference type="Proteomes" id="UP000446866">
    <property type="component" value="Unassembled WGS sequence"/>
</dbReference>
<feature type="transmembrane region" description="Helical" evidence="2">
    <location>
        <begin position="92"/>
        <end position="114"/>
    </location>
</feature>
<dbReference type="Pfam" id="PF00892">
    <property type="entry name" value="EamA"/>
    <property type="match status" value="2"/>
</dbReference>
<protein>
    <submittedName>
        <fullName evidence="4">DMT family transporter</fullName>
    </submittedName>
</protein>
<dbReference type="EMBL" id="QXWK01000002">
    <property type="protein sequence ID" value="NBH60443.1"/>
    <property type="molecule type" value="Genomic_DNA"/>
</dbReference>
<keyword evidence="2" id="KW-0812">Transmembrane</keyword>
<keyword evidence="2" id="KW-0472">Membrane</keyword>
<dbReference type="InterPro" id="IPR000620">
    <property type="entry name" value="EamA_dom"/>
</dbReference>
<feature type="domain" description="EamA" evidence="3">
    <location>
        <begin position="155"/>
        <end position="298"/>
    </location>
</feature>
<evidence type="ECO:0000313" key="4">
    <source>
        <dbReference type="EMBL" id="NBH60443.1"/>
    </source>
</evidence>
<evidence type="ECO:0000256" key="2">
    <source>
        <dbReference type="SAM" id="Phobius"/>
    </source>
</evidence>
<feature type="domain" description="EamA" evidence="3">
    <location>
        <begin position="4"/>
        <end position="136"/>
    </location>
</feature>
<evidence type="ECO:0000259" key="3">
    <source>
        <dbReference type="Pfam" id="PF00892"/>
    </source>
</evidence>
<feature type="transmembrane region" description="Helical" evidence="2">
    <location>
        <begin position="121"/>
        <end position="137"/>
    </location>
</feature>
<dbReference type="InterPro" id="IPR037185">
    <property type="entry name" value="EmrE-like"/>
</dbReference>
<sequence length="299" mass="32532">MQIIGLILAGMSAILGGSSVVATKAGMGKADVYWVNGLSNTIIFCMFAAAAILFGSFNQWGLVESWPLLTASGFFLGISWVFYYLGLKDGPVSVVLALQNLSIVMTMVLSAVILREHISGAMLAGAVLMAAGTVLMIERDEENKSSQEKNCASRKWIVYEVLSAACISVSHILTKMDSSPVDSNFASGIRYFIVMIMMWILYLAKQKEEKPRSRHRQKAWSLAAGDLVKIVLGAILLGGGYIFFYKALIFADVNVVTTIFRMSIILSAVLSAVFLKEAMLRKKIAAILIMTAALALYVM</sequence>
<dbReference type="SUPFAM" id="SSF103481">
    <property type="entry name" value="Multidrug resistance efflux transporter EmrE"/>
    <property type="match status" value="2"/>
</dbReference>
<keyword evidence="5" id="KW-1185">Reference proteome</keyword>
<feature type="transmembrane region" description="Helical" evidence="2">
    <location>
        <begin position="185"/>
        <end position="204"/>
    </location>
</feature>
<accession>A0A845QI46</accession>
<dbReference type="GO" id="GO:0016020">
    <property type="term" value="C:membrane"/>
    <property type="evidence" value="ECO:0007669"/>
    <property type="project" value="InterPro"/>
</dbReference>
<feature type="transmembrane region" description="Helical" evidence="2">
    <location>
        <begin position="256"/>
        <end position="275"/>
    </location>
</feature>
<name>A0A845QI46_9FIRM</name>
<feature type="transmembrane region" description="Helical" evidence="2">
    <location>
        <begin position="32"/>
        <end position="54"/>
    </location>
</feature>
<dbReference type="PANTHER" id="PTHR22911:SF137">
    <property type="entry name" value="SOLUTE CARRIER FAMILY 35 MEMBER G2-RELATED"/>
    <property type="match status" value="1"/>
</dbReference>
<proteinExistence type="inferred from homology"/>
<dbReference type="AlphaFoldDB" id="A0A845QI46"/>
<gene>
    <name evidence="4" type="ORF">D0435_01975</name>
</gene>
<feature type="transmembrane region" description="Helical" evidence="2">
    <location>
        <begin position="224"/>
        <end position="244"/>
    </location>
</feature>
<organism evidence="4 5">
    <name type="scientific">Anaerotruncus colihominis</name>
    <dbReference type="NCBI Taxonomy" id="169435"/>
    <lineage>
        <taxon>Bacteria</taxon>
        <taxon>Bacillati</taxon>
        <taxon>Bacillota</taxon>
        <taxon>Clostridia</taxon>
        <taxon>Eubacteriales</taxon>
        <taxon>Oscillospiraceae</taxon>
        <taxon>Anaerotruncus</taxon>
    </lineage>
</organism>
<comment type="similarity">
    <text evidence="1">Belongs to the EamA transporter family.</text>
</comment>
<evidence type="ECO:0000256" key="1">
    <source>
        <dbReference type="ARBA" id="ARBA00007362"/>
    </source>
</evidence>
<evidence type="ECO:0000313" key="5">
    <source>
        <dbReference type="Proteomes" id="UP000446866"/>
    </source>
</evidence>
<dbReference type="PANTHER" id="PTHR22911">
    <property type="entry name" value="ACYL-MALONYL CONDENSING ENZYME-RELATED"/>
    <property type="match status" value="1"/>
</dbReference>
<reference evidence="4 5" key="1">
    <citation type="submission" date="2018-08" db="EMBL/GenBank/DDBJ databases">
        <title>Murine metabolic-syndrome-specific gut microbial biobank.</title>
        <authorList>
            <person name="Liu C."/>
        </authorList>
    </citation>
    <scope>NUCLEOTIDE SEQUENCE [LARGE SCALE GENOMIC DNA]</scope>
    <source>
        <strain evidence="4 5">28</strain>
    </source>
</reference>
<keyword evidence="2" id="KW-1133">Transmembrane helix</keyword>